<keyword evidence="4" id="KW-1185">Reference proteome</keyword>
<dbReference type="Proteomes" id="UP001562354">
    <property type="component" value="Unassembled WGS sequence"/>
</dbReference>
<protein>
    <recommendedName>
        <fullName evidence="2">GED domain-containing protein</fullName>
    </recommendedName>
</protein>
<dbReference type="Gene3D" id="3.40.50.300">
    <property type="entry name" value="P-loop containing nucleotide triphosphate hydrolases"/>
    <property type="match status" value="1"/>
</dbReference>
<dbReference type="PROSITE" id="PS51388">
    <property type="entry name" value="GED"/>
    <property type="match status" value="1"/>
</dbReference>
<evidence type="ECO:0000256" key="1">
    <source>
        <dbReference type="SAM" id="MobiDB-lite"/>
    </source>
</evidence>
<feature type="domain" description="GED" evidence="2">
    <location>
        <begin position="465"/>
        <end position="560"/>
    </location>
</feature>
<dbReference type="InterPro" id="IPR022812">
    <property type="entry name" value="Dynamin"/>
</dbReference>
<dbReference type="EMBL" id="JBFMKM010000009">
    <property type="protein sequence ID" value="KAL1304091.1"/>
    <property type="molecule type" value="Genomic_DNA"/>
</dbReference>
<feature type="region of interest" description="Disordered" evidence="1">
    <location>
        <begin position="241"/>
        <end position="261"/>
    </location>
</feature>
<dbReference type="GeneID" id="95974229"/>
<dbReference type="SUPFAM" id="SSF52540">
    <property type="entry name" value="P-loop containing nucleoside triphosphate hydrolases"/>
    <property type="match status" value="1"/>
</dbReference>
<evidence type="ECO:0000313" key="4">
    <source>
        <dbReference type="Proteomes" id="UP001562354"/>
    </source>
</evidence>
<dbReference type="InterPro" id="IPR000375">
    <property type="entry name" value="Dynamin_stalk"/>
</dbReference>
<comment type="caution">
    <text evidence="3">The sequence shown here is derived from an EMBL/GenBank/DDBJ whole genome shotgun (WGS) entry which is preliminary data.</text>
</comment>
<dbReference type="InterPro" id="IPR020850">
    <property type="entry name" value="GED_dom"/>
</dbReference>
<dbReference type="RefSeq" id="XP_069200366.1">
    <property type="nucleotide sequence ID" value="XM_069348560.1"/>
</dbReference>
<evidence type="ECO:0000313" key="3">
    <source>
        <dbReference type="EMBL" id="KAL1304091.1"/>
    </source>
</evidence>
<reference evidence="3 4" key="1">
    <citation type="submission" date="2024-07" db="EMBL/GenBank/DDBJ databases">
        <title>Draft sequence of the Neodothiora populina.</title>
        <authorList>
            <person name="Drown D.D."/>
            <person name="Schuette U.S."/>
            <person name="Buechlein A.B."/>
            <person name="Rusch D.R."/>
            <person name="Winton L.W."/>
            <person name="Adams G.A."/>
        </authorList>
    </citation>
    <scope>NUCLEOTIDE SEQUENCE [LARGE SCALE GENOMIC DNA]</scope>
    <source>
        <strain evidence="3 4">CPC 39397</strain>
    </source>
</reference>
<name>A0ABR3PD59_9PEZI</name>
<proteinExistence type="predicted"/>
<gene>
    <name evidence="3" type="ORF">AAFC00_000526</name>
</gene>
<dbReference type="PANTHER" id="PTHR11566">
    <property type="entry name" value="DYNAMIN"/>
    <property type="match status" value="1"/>
</dbReference>
<sequence>MESDMANSRASKIVEDCAGAKERCVGVLTKPDRRPADSQFEDVRKVLAGQTFTVGHGYFVAMQPSQLMLDTGISADEARLQEAHFFAQEPWSNTLKDFQHRFGTSQLQIALSRKLADQIRKSLPDISDRIDARLAHVDLDLQNYPDPPANALGHIIEALTLFKTSTERHLEGSFPHNEFRNDVKKVAVSFREALKDLKPTLKVATPEGFLPNGPAATVNLLSEDEDEDMNDIASHEGRHTPCAVATSTPTSNKKRKVDIESSSATDRLKMLNMRSNPRPKFKEIAQRVFTLMEIRSTLENLTMSDIPGEIDPRAVDHLRSECLTGWKGPMDKFLHDIAIILKDKLGQVFHETCGKWSATEFYRETKKMVDSFIDVTMSEERAHACRALQLELFKPLTLNNEDIDKKQKEELERIEAVRYRKRAIEYLDRTEQRTGRITSGADRSKKIQNDKTLRMSLGADVFQKEIEVMSRVCGYYRVAMFRFLDRVVQETQHGLEQCRSGLHQQLLLGLEIGNENAHEHCTRLLLEDPLREAQRIALKNERQKLVEAQERLSRLDIPEIE</sequence>
<accession>A0ABR3PD59</accession>
<dbReference type="InterPro" id="IPR027417">
    <property type="entry name" value="P-loop_NTPase"/>
</dbReference>
<evidence type="ECO:0000259" key="2">
    <source>
        <dbReference type="PROSITE" id="PS51388"/>
    </source>
</evidence>
<dbReference type="Pfam" id="PF01031">
    <property type="entry name" value="Dynamin_M"/>
    <property type="match status" value="1"/>
</dbReference>
<organism evidence="3 4">
    <name type="scientific">Neodothiora populina</name>
    <dbReference type="NCBI Taxonomy" id="2781224"/>
    <lineage>
        <taxon>Eukaryota</taxon>
        <taxon>Fungi</taxon>
        <taxon>Dikarya</taxon>
        <taxon>Ascomycota</taxon>
        <taxon>Pezizomycotina</taxon>
        <taxon>Dothideomycetes</taxon>
        <taxon>Dothideomycetidae</taxon>
        <taxon>Dothideales</taxon>
        <taxon>Dothioraceae</taxon>
        <taxon>Neodothiora</taxon>
    </lineage>
</organism>
<dbReference type="PANTHER" id="PTHR11566:SF131">
    <property type="entry name" value="GTPASE, PUTATIVE (AFU_ORTHOLOGUE AFUA_6G07630)-RELATED"/>
    <property type="match status" value="1"/>
</dbReference>
<dbReference type="Gene3D" id="1.20.120.1240">
    <property type="entry name" value="Dynamin, middle domain"/>
    <property type="match status" value="1"/>
</dbReference>